<keyword evidence="2" id="KW-1185">Reference proteome</keyword>
<dbReference type="RefSeq" id="WP_166916227.1">
    <property type="nucleotide sequence ID" value="NZ_CP050253.1"/>
</dbReference>
<name>A0A6G9IB15_9GAMM</name>
<dbReference type="AlphaFoldDB" id="A0A6G9IB15"/>
<dbReference type="Proteomes" id="UP000501168">
    <property type="component" value="Chromosome"/>
</dbReference>
<organism evidence="1 2">
    <name type="scientific">Zophobihabitans entericus</name>
    <dbReference type="NCBI Taxonomy" id="1635327"/>
    <lineage>
        <taxon>Bacteria</taxon>
        <taxon>Pseudomonadati</taxon>
        <taxon>Pseudomonadota</taxon>
        <taxon>Gammaproteobacteria</taxon>
        <taxon>Orbales</taxon>
        <taxon>Orbaceae</taxon>
        <taxon>Zophobihabitans</taxon>
    </lineage>
</organism>
<dbReference type="KEGG" id="orb:IPMB12_06825"/>
<reference evidence="1 2" key="1">
    <citation type="submission" date="2020-03" db="EMBL/GenBank/DDBJ databases">
        <title>Complete genome sequence of Orbus sp. IPMB12 (BCRC 80908).</title>
        <authorList>
            <person name="Lo W.-S."/>
            <person name="Chang T.-H."/>
            <person name="Kuo C.-H."/>
        </authorList>
    </citation>
    <scope>NUCLEOTIDE SEQUENCE [LARGE SCALE GENOMIC DNA]</scope>
    <source>
        <strain evidence="1 2">IPMB12</strain>
    </source>
</reference>
<gene>
    <name evidence="1" type="ORF">IPMB12_06825</name>
</gene>
<dbReference type="EMBL" id="CP050253">
    <property type="protein sequence ID" value="QIQ21425.1"/>
    <property type="molecule type" value="Genomic_DNA"/>
</dbReference>
<dbReference type="InParanoid" id="A0A6G9IB15"/>
<evidence type="ECO:0000313" key="1">
    <source>
        <dbReference type="EMBL" id="QIQ21425.1"/>
    </source>
</evidence>
<proteinExistence type="predicted"/>
<accession>A0A6G9IB15</accession>
<sequence length="120" mass="14465">MEDFLYFVRTFVAKNRQERWIYLSTKKWEKFADFNGMENDFNENCILYENNAEEIFFQTVQDKGINRGVYLEYWSGISIMSPIDWNQINKTSSCESLLICKDEGVAFFFHHEGWIWVCKK</sequence>
<protein>
    <submittedName>
        <fullName evidence="1">Uncharacterized protein</fullName>
    </submittedName>
</protein>
<evidence type="ECO:0000313" key="2">
    <source>
        <dbReference type="Proteomes" id="UP000501168"/>
    </source>
</evidence>